<dbReference type="RefSeq" id="WP_209489869.1">
    <property type="nucleotide sequence ID" value="NZ_JAGGLC010000001.1"/>
</dbReference>
<dbReference type="InterPro" id="IPR029074">
    <property type="entry name" value="Imm49"/>
</dbReference>
<comment type="caution">
    <text evidence="1">The sequence shown here is derived from an EMBL/GenBank/DDBJ whole genome shotgun (WGS) entry which is preliminary data.</text>
</comment>
<organism evidence="1 2">
    <name type="scientific">Halolamina salifodinae</name>
    <dbReference type="NCBI Taxonomy" id="1202767"/>
    <lineage>
        <taxon>Archaea</taxon>
        <taxon>Methanobacteriati</taxon>
        <taxon>Methanobacteriota</taxon>
        <taxon>Stenosarchaea group</taxon>
        <taxon>Halobacteria</taxon>
        <taxon>Halobacteriales</taxon>
        <taxon>Haloferacaceae</taxon>
    </lineage>
</organism>
<reference evidence="1" key="1">
    <citation type="submission" date="2021-03" db="EMBL/GenBank/DDBJ databases">
        <title>Genomic Encyclopedia of Type Strains, Phase IV (KMG-IV): sequencing the most valuable type-strain genomes for metagenomic binning, comparative biology and taxonomic classification.</title>
        <authorList>
            <person name="Goeker M."/>
        </authorList>
    </citation>
    <scope>NUCLEOTIDE SEQUENCE</scope>
    <source>
        <strain evidence="1">DSM 26232</strain>
    </source>
</reference>
<name>A0A8T4GX36_9EURY</name>
<evidence type="ECO:0000313" key="2">
    <source>
        <dbReference type="Proteomes" id="UP000823736"/>
    </source>
</evidence>
<dbReference type="Pfam" id="PF15575">
    <property type="entry name" value="Imm49"/>
    <property type="match status" value="1"/>
</dbReference>
<evidence type="ECO:0008006" key="3">
    <source>
        <dbReference type="Google" id="ProtNLM"/>
    </source>
</evidence>
<protein>
    <recommendedName>
        <fullName evidence="3">Immunity protein 49</fullName>
    </recommendedName>
</protein>
<dbReference type="Proteomes" id="UP000823736">
    <property type="component" value="Unassembled WGS sequence"/>
</dbReference>
<dbReference type="EMBL" id="JAGGLC010000001">
    <property type="protein sequence ID" value="MBP1985885.1"/>
    <property type="molecule type" value="Genomic_DNA"/>
</dbReference>
<dbReference type="AlphaFoldDB" id="A0A8T4GX36"/>
<keyword evidence="2" id="KW-1185">Reference proteome</keyword>
<evidence type="ECO:0000313" key="1">
    <source>
        <dbReference type="EMBL" id="MBP1985885.1"/>
    </source>
</evidence>
<proteinExistence type="predicted"/>
<accession>A0A8T4GX36</accession>
<gene>
    <name evidence="1" type="ORF">J2753_000358</name>
</gene>
<sequence length="249" mass="27095">MIEVSLTPEAQSIARRRYEAAKQRRERDATTPDEYARRAQACVGAGTFALLFDGFDAAHEAFGDAADDYLESVEARIADPAGTDYAALPLHAWRGAYAALLAGDHGRTHALADAVAMAEQEPEPGIELDDHPYFYAKAIAAAAARDDVDAEEALDNTEPTNEWAHATTTAIRGIVEPDRGAFESALDELLEAAHERADAGSEMDVRAMVFAPEPTAMTLMAWERKMGYDPDSPLVPSSFLWETLPKLQD</sequence>